<name>A0ABX0BB94_9MICO</name>
<dbReference type="Pfam" id="PF02518">
    <property type="entry name" value="HATPase_c"/>
    <property type="match status" value="1"/>
</dbReference>
<dbReference type="Pfam" id="PF23539">
    <property type="entry name" value="DUF7134"/>
    <property type="match status" value="1"/>
</dbReference>
<organism evidence="13 14">
    <name type="scientific">Cellulosimicrobium composti</name>
    <dbReference type="NCBI Taxonomy" id="2672572"/>
    <lineage>
        <taxon>Bacteria</taxon>
        <taxon>Bacillati</taxon>
        <taxon>Actinomycetota</taxon>
        <taxon>Actinomycetes</taxon>
        <taxon>Micrococcales</taxon>
        <taxon>Promicromonosporaceae</taxon>
        <taxon>Cellulosimicrobium</taxon>
    </lineage>
</organism>
<keyword evidence="3" id="KW-0597">Phosphoprotein</keyword>
<dbReference type="CDD" id="cd16917">
    <property type="entry name" value="HATPase_UhpB-NarQ-NarX-like"/>
    <property type="match status" value="1"/>
</dbReference>
<keyword evidence="9" id="KW-0812">Transmembrane</keyword>
<keyword evidence="5" id="KW-0547">Nucleotide-binding</keyword>
<comment type="caution">
    <text evidence="13">The sequence shown here is derived from an EMBL/GenBank/DDBJ whole genome shotgun (WGS) entry which is preliminary data.</text>
</comment>
<dbReference type="SUPFAM" id="SSF55874">
    <property type="entry name" value="ATPase domain of HSP90 chaperone/DNA topoisomerase II/histidine kinase"/>
    <property type="match status" value="1"/>
</dbReference>
<evidence type="ECO:0000256" key="1">
    <source>
        <dbReference type="ARBA" id="ARBA00000085"/>
    </source>
</evidence>
<dbReference type="Gene3D" id="1.20.5.1930">
    <property type="match status" value="1"/>
</dbReference>
<feature type="domain" description="DUF7134" evidence="12">
    <location>
        <begin position="12"/>
        <end position="165"/>
    </location>
</feature>
<evidence type="ECO:0000259" key="10">
    <source>
        <dbReference type="Pfam" id="PF02518"/>
    </source>
</evidence>
<keyword evidence="7" id="KW-0067">ATP-binding</keyword>
<dbReference type="PANTHER" id="PTHR24421">
    <property type="entry name" value="NITRATE/NITRITE SENSOR PROTEIN NARX-RELATED"/>
    <property type="match status" value="1"/>
</dbReference>
<feature type="domain" description="Signal transduction histidine kinase subgroup 3 dimerisation and phosphoacceptor" evidence="11">
    <location>
        <begin position="183"/>
        <end position="248"/>
    </location>
</feature>
<protein>
    <recommendedName>
        <fullName evidence="2">histidine kinase</fullName>
        <ecNumber evidence="2">2.7.13.3</ecNumber>
    </recommendedName>
</protein>
<evidence type="ECO:0000256" key="5">
    <source>
        <dbReference type="ARBA" id="ARBA00022741"/>
    </source>
</evidence>
<evidence type="ECO:0000256" key="8">
    <source>
        <dbReference type="ARBA" id="ARBA00023012"/>
    </source>
</evidence>
<evidence type="ECO:0000256" key="2">
    <source>
        <dbReference type="ARBA" id="ARBA00012438"/>
    </source>
</evidence>
<evidence type="ECO:0000259" key="12">
    <source>
        <dbReference type="Pfam" id="PF23539"/>
    </source>
</evidence>
<keyword evidence="8" id="KW-0902">Two-component regulatory system</keyword>
<keyword evidence="4" id="KW-0808">Transferase</keyword>
<feature type="transmembrane region" description="Helical" evidence="9">
    <location>
        <begin position="64"/>
        <end position="82"/>
    </location>
</feature>
<feature type="transmembrane region" description="Helical" evidence="9">
    <location>
        <begin position="111"/>
        <end position="129"/>
    </location>
</feature>
<evidence type="ECO:0000256" key="4">
    <source>
        <dbReference type="ARBA" id="ARBA00022679"/>
    </source>
</evidence>
<reference evidence="13 14" key="1">
    <citation type="journal article" date="2021" name="Arch. Microbiol.">
        <title>Cellulosimicrobium fucosivorans sp. nov., isolated from San Elijo Lagoon, contains a fucose metabolic pathway linked to carotenoid production.</title>
        <authorList>
            <person name="Aviles F.A."/>
            <person name="Kyndt J.A."/>
        </authorList>
    </citation>
    <scope>NUCLEOTIDE SEQUENCE [LARGE SCALE GENOMIC DNA]</scope>
    <source>
        <strain evidence="13 14">SE3</strain>
    </source>
</reference>
<dbReference type="PANTHER" id="PTHR24421:SF10">
    <property type="entry name" value="NITRATE_NITRITE SENSOR PROTEIN NARQ"/>
    <property type="match status" value="1"/>
</dbReference>
<feature type="domain" description="Histidine kinase/HSP90-like ATPase" evidence="10">
    <location>
        <begin position="296"/>
        <end position="382"/>
    </location>
</feature>
<feature type="transmembrane region" description="Helical" evidence="9">
    <location>
        <begin position="141"/>
        <end position="159"/>
    </location>
</feature>
<comment type="catalytic activity">
    <reaction evidence="1">
        <text>ATP + protein L-histidine = ADP + protein N-phospho-L-histidine.</text>
        <dbReference type="EC" id="2.7.13.3"/>
    </reaction>
</comment>
<dbReference type="InterPro" id="IPR011712">
    <property type="entry name" value="Sig_transdc_His_kin_sub3_dim/P"/>
</dbReference>
<dbReference type="Gene3D" id="3.30.565.10">
    <property type="entry name" value="Histidine kinase-like ATPase, C-terminal domain"/>
    <property type="match status" value="1"/>
</dbReference>
<evidence type="ECO:0000256" key="6">
    <source>
        <dbReference type="ARBA" id="ARBA00022777"/>
    </source>
</evidence>
<evidence type="ECO:0000259" key="11">
    <source>
        <dbReference type="Pfam" id="PF07730"/>
    </source>
</evidence>
<dbReference type="InterPro" id="IPR055558">
    <property type="entry name" value="DUF7134"/>
</dbReference>
<accession>A0ABX0BB94</accession>
<keyword evidence="9" id="KW-1133">Transmembrane helix</keyword>
<evidence type="ECO:0000313" key="14">
    <source>
        <dbReference type="Proteomes" id="UP000471672"/>
    </source>
</evidence>
<dbReference type="EMBL" id="JAAFAN010000029">
    <property type="protein sequence ID" value="NDO89820.1"/>
    <property type="molecule type" value="Genomic_DNA"/>
</dbReference>
<sequence>MRTTDPLRRLRAVDRRHPLWCDGALAALVAAVSLQAGPRLGPGGLVVLVAVHAAVVVRRRRPLAALAAAVAGVVLAAVGALVTGTPPPWTYLATWVLLYTVALHDGRRRAVVTTVAAVPVLAAVALLAPPSAGPVAPGERLTLVVAVAGTSSAALLLGLQVRARRQRVAAEQSQIAHAAAVAERARIAHEMHDVIGHNLSLVASLAAGGGVAVRTSPDDAVRAFAAISEVSRESVREVRRVLRVLRHDASDDGAPLRPQPGLDDLPALAESVRAAGTDVTLRRSGDLRGLDAGRQLVVYRVVQESLTNALRHAGPHARALVSVVREPGAVVVTVTDTGGGAGVVNAAGHGIAGMRERVEAYGGELDAGPAGDGWRVRARVPARDVAAEGRHR</sequence>
<dbReference type="GO" id="GO:0016301">
    <property type="term" value="F:kinase activity"/>
    <property type="evidence" value="ECO:0007669"/>
    <property type="project" value="UniProtKB-KW"/>
</dbReference>
<proteinExistence type="predicted"/>
<evidence type="ECO:0000256" key="3">
    <source>
        <dbReference type="ARBA" id="ARBA00022553"/>
    </source>
</evidence>
<feature type="transmembrane region" description="Helical" evidence="9">
    <location>
        <begin position="88"/>
        <end position="104"/>
    </location>
</feature>
<gene>
    <name evidence="13" type="ORF">GYH36_10125</name>
</gene>
<dbReference type="InterPro" id="IPR003594">
    <property type="entry name" value="HATPase_dom"/>
</dbReference>
<keyword evidence="9" id="KW-0472">Membrane</keyword>
<evidence type="ECO:0000256" key="7">
    <source>
        <dbReference type="ARBA" id="ARBA00022840"/>
    </source>
</evidence>
<dbReference type="InterPro" id="IPR050482">
    <property type="entry name" value="Sensor_HK_TwoCompSys"/>
</dbReference>
<keyword evidence="14" id="KW-1185">Reference proteome</keyword>
<dbReference type="Proteomes" id="UP000471672">
    <property type="component" value="Unassembled WGS sequence"/>
</dbReference>
<keyword evidence="6 13" id="KW-0418">Kinase</keyword>
<dbReference type="InterPro" id="IPR036890">
    <property type="entry name" value="HATPase_C_sf"/>
</dbReference>
<evidence type="ECO:0000313" key="13">
    <source>
        <dbReference type="EMBL" id="NDO89820.1"/>
    </source>
</evidence>
<evidence type="ECO:0000256" key="9">
    <source>
        <dbReference type="SAM" id="Phobius"/>
    </source>
</evidence>
<dbReference type="RefSeq" id="WP_115941817.1">
    <property type="nucleotide sequence ID" value="NZ_JAAFAN010000029.1"/>
</dbReference>
<dbReference type="EC" id="2.7.13.3" evidence="2"/>
<dbReference type="Pfam" id="PF07730">
    <property type="entry name" value="HisKA_3"/>
    <property type="match status" value="1"/>
</dbReference>